<evidence type="ECO:0000313" key="1">
    <source>
        <dbReference type="EMBL" id="QPP07773.1"/>
    </source>
</evidence>
<gene>
    <name evidence="1" type="ORF">G4Z16_16745</name>
</gene>
<organism evidence="1 2">
    <name type="scientific">Streptomyces bathyalis</name>
    <dbReference type="NCBI Taxonomy" id="2710756"/>
    <lineage>
        <taxon>Bacteria</taxon>
        <taxon>Bacillati</taxon>
        <taxon>Actinomycetota</taxon>
        <taxon>Actinomycetes</taxon>
        <taxon>Kitasatosporales</taxon>
        <taxon>Streptomycetaceae</taxon>
        <taxon>Streptomyces</taxon>
    </lineage>
</organism>
<sequence>MRDQIETAELSDADLDNVSGGVGASLPGGLAGVDVTPGPGGAAATVSGAVPGVGGVSATLNAGVPAVEGASGIVG</sequence>
<reference evidence="2" key="1">
    <citation type="submission" date="2020-02" db="EMBL/GenBank/DDBJ databases">
        <title>Streptomyces sp. ASO4wet.</title>
        <authorList>
            <person name="Risdian C."/>
            <person name="Landwehr W."/>
            <person name="Schupp P."/>
            <person name="Wink J."/>
        </authorList>
    </citation>
    <scope>NUCLEOTIDE SEQUENCE [LARGE SCALE GENOMIC DNA]</scope>
    <source>
        <strain evidence="2">ASO4wet</strain>
    </source>
</reference>
<proteinExistence type="predicted"/>
<evidence type="ECO:0000313" key="2">
    <source>
        <dbReference type="Proteomes" id="UP000595046"/>
    </source>
</evidence>
<dbReference type="RefSeq" id="WP_028438221.1">
    <property type="nucleotide sequence ID" value="NZ_CP048882.1"/>
</dbReference>
<dbReference type="Proteomes" id="UP000595046">
    <property type="component" value="Chromosome"/>
</dbReference>
<keyword evidence="2" id="KW-1185">Reference proteome</keyword>
<dbReference type="EMBL" id="CP048882">
    <property type="protein sequence ID" value="QPP07773.1"/>
    <property type="molecule type" value="Genomic_DNA"/>
</dbReference>
<dbReference type="KEGG" id="sbat:G4Z16_16745"/>
<dbReference type="AlphaFoldDB" id="A0A7T1T7K0"/>
<protein>
    <submittedName>
        <fullName evidence="1">Type A2 lantipeptide</fullName>
    </submittedName>
</protein>
<accession>A0A7T1T7K0</accession>
<name>A0A7T1T7K0_9ACTN</name>